<evidence type="ECO:0000256" key="5">
    <source>
        <dbReference type="ARBA" id="ARBA00022679"/>
    </source>
</evidence>
<dbReference type="EMBL" id="CAJVPV010064050">
    <property type="protein sequence ID" value="CAG8793548.1"/>
    <property type="molecule type" value="Genomic_DNA"/>
</dbReference>
<evidence type="ECO:0000256" key="9">
    <source>
        <dbReference type="RuleBase" id="RU366040"/>
    </source>
</evidence>
<keyword evidence="11" id="KW-1185">Reference proteome</keyword>
<accession>A0A9N9JU04</accession>
<comment type="similarity">
    <text evidence="9">Belongs to the chitin synthase family.</text>
</comment>
<dbReference type="EC" id="2.4.1.16" evidence="2 9"/>
<comment type="function">
    <text evidence="9">Polymerizes chitin, a structural polymer of the cell wall and septum, by transferring the sugar moiety of UDP-GlcNAc to the non-reducing end of the growing chitin polymer.</text>
</comment>
<evidence type="ECO:0000256" key="6">
    <source>
        <dbReference type="ARBA" id="ARBA00022692"/>
    </source>
</evidence>
<evidence type="ECO:0000313" key="11">
    <source>
        <dbReference type="Proteomes" id="UP000789342"/>
    </source>
</evidence>
<keyword evidence="3 9" id="KW-1003">Cell membrane</keyword>
<dbReference type="GO" id="GO:0005886">
    <property type="term" value="C:plasma membrane"/>
    <property type="evidence" value="ECO:0007669"/>
    <property type="project" value="UniProtKB-SubCell"/>
</dbReference>
<evidence type="ECO:0000256" key="2">
    <source>
        <dbReference type="ARBA" id="ARBA00012543"/>
    </source>
</evidence>
<dbReference type="PANTHER" id="PTHR22914">
    <property type="entry name" value="CHITIN SYNTHASE"/>
    <property type="match status" value="1"/>
</dbReference>
<comment type="catalytic activity">
    <reaction evidence="9">
        <text>[(1-&gt;4)-N-acetyl-beta-D-glucosaminyl](n) + UDP-N-acetyl-alpha-D-glucosamine = [(1-&gt;4)-N-acetyl-beta-D-glucosaminyl](n+1) + UDP + H(+)</text>
        <dbReference type="Rhea" id="RHEA:16637"/>
        <dbReference type="Rhea" id="RHEA-COMP:9593"/>
        <dbReference type="Rhea" id="RHEA-COMP:9595"/>
        <dbReference type="ChEBI" id="CHEBI:15378"/>
        <dbReference type="ChEBI" id="CHEBI:17029"/>
        <dbReference type="ChEBI" id="CHEBI:57705"/>
        <dbReference type="ChEBI" id="CHEBI:58223"/>
        <dbReference type="EC" id="2.4.1.16"/>
    </reaction>
</comment>
<feature type="non-terminal residue" evidence="10">
    <location>
        <position position="119"/>
    </location>
</feature>
<name>A0A9N9JU04_9GLOM</name>
<feature type="non-terminal residue" evidence="10">
    <location>
        <position position="1"/>
    </location>
</feature>
<dbReference type="GO" id="GO:0071555">
    <property type="term" value="P:cell wall organization"/>
    <property type="evidence" value="ECO:0007669"/>
    <property type="project" value="UniProtKB-KW"/>
</dbReference>
<reference evidence="10" key="1">
    <citation type="submission" date="2021-06" db="EMBL/GenBank/DDBJ databases">
        <authorList>
            <person name="Kallberg Y."/>
            <person name="Tangrot J."/>
            <person name="Rosling A."/>
        </authorList>
    </citation>
    <scope>NUCLEOTIDE SEQUENCE</scope>
    <source>
        <strain evidence="10">CL551</strain>
    </source>
</reference>
<keyword evidence="6" id="KW-0812">Transmembrane</keyword>
<dbReference type="PANTHER" id="PTHR22914:SF9">
    <property type="entry name" value="CHITIN SYNTHASE 1"/>
    <property type="match status" value="1"/>
</dbReference>
<evidence type="ECO:0000256" key="1">
    <source>
        <dbReference type="ARBA" id="ARBA00004651"/>
    </source>
</evidence>
<protein>
    <recommendedName>
        <fullName evidence="2 9">Chitin synthase</fullName>
        <ecNumber evidence="2 9">2.4.1.16</ecNumber>
    </recommendedName>
</protein>
<gene>
    <name evidence="10" type="ORF">AMORRO_LOCUS18353</name>
</gene>
<dbReference type="GO" id="GO:0006031">
    <property type="term" value="P:chitin biosynthetic process"/>
    <property type="evidence" value="ECO:0007669"/>
    <property type="project" value="UniProtKB-UniRule"/>
</dbReference>
<dbReference type="Pfam" id="PF01644">
    <property type="entry name" value="Chitin_synth_1"/>
    <property type="match status" value="1"/>
</dbReference>
<comment type="caution">
    <text evidence="10">The sequence shown here is derived from an EMBL/GenBank/DDBJ whole genome shotgun (WGS) entry which is preliminary data.</text>
</comment>
<proteinExistence type="inferred from homology"/>
<comment type="subcellular location">
    <subcellularLocation>
        <location evidence="1 9">Cell membrane</location>
        <topology evidence="1 9">Multi-pass membrane protein</topology>
    </subcellularLocation>
</comment>
<dbReference type="GO" id="GO:0030428">
    <property type="term" value="C:cell septum"/>
    <property type="evidence" value="ECO:0007669"/>
    <property type="project" value="TreeGrafter"/>
</dbReference>
<keyword evidence="7" id="KW-0472">Membrane</keyword>
<dbReference type="OrthoDB" id="2429941at2759"/>
<organism evidence="10 11">
    <name type="scientific">Acaulospora morrowiae</name>
    <dbReference type="NCBI Taxonomy" id="94023"/>
    <lineage>
        <taxon>Eukaryota</taxon>
        <taxon>Fungi</taxon>
        <taxon>Fungi incertae sedis</taxon>
        <taxon>Mucoromycota</taxon>
        <taxon>Glomeromycotina</taxon>
        <taxon>Glomeromycetes</taxon>
        <taxon>Diversisporales</taxon>
        <taxon>Acaulosporaceae</taxon>
        <taxon>Acaulospora</taxon>
    </lineage>
</organism>
<keyword evidence="5 9" id="KW-0808">Transferase</keyword>
<evidence type="ECO:0000256" key="7">
    <source>
        <dbReference type="ARBA" id="ARBA00023136"/>
    </source>
</evidence>
<evidence type="ECO:0000256" key="8">
    <source>
        <dbReference type="ARBA" id="ARBA00023316"/>
    </source>
</evidence>
<dbReference type="GO" id="GO:0004100">
    <property type="term" value="F:chitin synthase activity"/>
    <property type="evidence" value="ECO:0007669"/>
    <property type="project" value="UniProtKB-UniRule"/>
</dbReference>
<evidence type="ECO:0000256" key="4">
    <source>
        <dbReference type="ARBA" id="ARBA00022676"/>
    </source>
</evidence>
<sequence>LTMYNEDEVLFARTFHGVVKNIVHLCSRDRSRVWGKDGWKKVVVCVVSDGRSKINRRTLAYLAGIGVYQDGIAKNYVESIKEDGSKTKKEVTAHIYEYTTQISFDAEMKMKTEELVPIQ</sequence>
<dbReference type="InterPro" id="IPR004835">
    <property type="entry name" value="Chitin_synth"/>
</dbReference>
<keyword evidence="8 9" id="KW-0961">Cell wall biogenesis/degradation</keyword>
<evidence type="ECO:0000256" key="3">
    <source>
        <dbReference type="ARBA" id="ARBA00022475"/>
    </source>
</evidence>
<dbReference type="AlphaFoldDB" id="A0A9N9JU04"/>
<evidence type="ECO:0000313" key="10">
    <source>
        <dbReference type="EMBL" id="CAG8793548.1"/>
    </source>
</evidence>
<keyword evidence="4 9" id="KW-0328">Glycosyltransferase</keyword>
<dbReference type="Proteomes" id="UP000789342">
    <property type="component" value="Unassembled WGS sequence"/>
</dbReference>